<evidence type="ECO:0000313" key="2">
    <source>
        <dbReference type="Proteomes" id="UP000034108"/>
    </source>
</evidence>
<reference evidence="1 2" key="1">
    <citation type="journal article" date="2015" name="Nature">
        <title>rRNA introns, odd ribosomes, and small enigmatic genomes across a large radiation of phyla.</title>
        <authorList>
            <person name="Brown C.T."/>
            <person name="Hug L.A."/>
            <person name="Thomas B.C."/>
            <person name="Sharon I."/>
            <person name="Castelle C.J."/>
            <person name="Singh A."/>
            <person name="Wilkins M.J."/>
            <person name="Williams K.H."/>
            <person name="Banfield J.F."/>
        </authorList>
    </citation>
    <scope>NUCLEOTIDE SEQUENCE [LARGE SCALE GENOMIC DNA]</scope>
</reference>
<evidence type="ECO:0000313" key="1">
    <source>
        <dbReference type="EMBL" id="KKR97210.1"/>
    </source>
</evidence>
<organism evidence="1 2">
    <name type="scientific">Candidatus Magasanikbacteria bacterium GW2011_GWC2_41_17</name>
    <dbReference type="NCBI Taxonomy" id="1619048"/>
    <lineage>
        <taxon>Bacteria</taxon>
        <taxon>Candidatus Magasanikiibacteriota</taxon>
    </lineage>
</organism>
<dbReference type="InterPro" id="IPR012340">
    <property type="entry name" value="NA-bd_OB-fold"/>
</dbReference>
<accession>A0A0G0XKB4</accession>
<dbReference type="Gene3D" id="2.40.50.140">
    <property type="entry name" value="Nucleic acid-binding proteins"/>
    <property type="match status" value="1"/>
</dbReference>
<comment type="caution">
    <text evidence="1">The sequence shown here is derived from an EMBL/GenBank/DDBJ whole genome shotgun (WGS) entry which is preliminary data.</text>
</comment>
<dbReference type="STRING" id="1619048.UU49_C0034G0013"/>
<sequence>DIHGLVHVSSLGAEAPKDLSVFGKEGDEKDFEIITLEPGEHRLGLKFKK</sequence>
<proteinExistence type="predicted"/>
<dbReference type="EMBL" id="LCAV01000034">
    <property type="protein sequence ID" value="KKR97210.1"/>
    <property type="molecule type" value="Genomic_DNA"/>
</dbReference>
<dbReference type="Proteomes" id="UP000034108">
    <property type="component" value="Unassembled WGS sequence"/>
</dbReference>
<dbReference type="AlphaFoldDB" id="A0A0G0XKB4"/>
<gene>
    <name evidence="1" type="ORF">UU49_C0034G0013</name>
</gene>
<feature type="non-terminal residue" evidence="1">
    <location>
        <position position="1"/>
    </location>
</feature>
<name>A0A0G0XKB4_9BACT</name>
<evidence type="ECO:0008006" key="3">
    <source>
        <dbReference type="Google" id="ProtNLM"/>
    </source>
</evidence>
<protein>
    <recommendedName>
        <fullName evidence="3">30S ribosomal protein S1</fullName>
    </recommendedName>
</protein>